<proteinExistence type="predicted"/>
<dbReference type="InParanoid" id="D7G5Z8"/>
<sequence>MSGPLLLVVSWLGVRLVALANTGRQARFMPCIFGLYVAGGGARVDVLFVLPLGSRTPRSTCPLASVGGTRM</sequence>
<evidence type="ECO:0000256" key="1">
    <source>
        <dbReference type="SAM" id="SignalP"/>
    </source>
</evidence>
<keyword evidence="1" id="KW-0732">Signal</keyword>
<dbReference type="Proteomes" id="UP000002630">
    <property type="component" value="Unassembled WGS sequence"/>
</dbReference>
<evidence type="ECO:0000313" key="3">
    <source>
        <dbReference type="Proteomes" id="UP000002630"/>
    </source>
</evidence>
<dbReference type="AlphaFoldDB" id="D7G5Z8"/>
<protein>
    <recommendedName>
        <fullName evidence="4">Secreted protein</fullName>
    </recommendedName>
</protein>
<organism evidence="2 3">
    <name type="scientific">Ectocarpus siliculosus</name>
    <name type="common">Brown alga</name>
    <name type="synonym">Conferva siliculosa</name>
    <dbReference type="NCBI Taxonomy" id="2880"/>
    <lineage>
        <taxon>Eukaryota</taxon>
        <taxon>Sar</taxon>
        <taxon>Stramenopiles</taxon>
        <taxon>Ochrophyta</taxon>
        <taxon>PX clade</taxon>
        <taxon>Phaeophyceae</taxon>
        <taxon>Ectocarpales</taxon>
        <taxon>Ectocarpaceae</taxon>
        <taxon>Ectocarpus</taxon>
    </lineage>
</organism>
<evidence type="ECO:0000313" key="2">
    <source>
        <dbReference type="EMBL" id="CBJ33918.1"/>
    </source>
</evidence>
<name>D7G5Z8_ECTSI</name>
<dbReference type="EMBL" id="FN649760">
    <property type="protein sequence ID" value="CBJ33918.1"/>
    <property type="molecule type" value="Genomic_DNA"/>
</dbReference>
<accession>D7G5Z8</accession>
<keyword evidence="3" id="KW-1185">Reference proteome</keyword>
<feature type="chain" id="PRO_5003096090" description="Secreted protein" evidence="1">
    <location>
        <begin position="20"/>
        <end position="71"/>
    </location>
</feature>
<feature type="signal peptide" evidence="1">
    <location>
        <begin position="1"/>
        <end position="19"/>
    </location>
</feature>
<reference evidence="2 3" key="1">
    <citation type="journal article" date="2010" name="Nature">
        <title>The Ectocarpus genome and the independent evolution of multicellularity in brown algae.</title>
        <authorList>
            <person name="Cock J.M."/>
            <person name="Sterck L."/>
            <person name="Rouze P."/>
            <person name="Scornet D."/>
            <person name="Allen A.E."/>
            <person name="Amoutzias G."/>
            <person name="Anthouard V."/>
            <person name="Artiguenave F."/>
            <person name="Aury J.M."/>
            <person name="Badger J.H."/>
            <person name="Beszteri B."/>
            <person name="Billiau K."/>
            <person name="Bonnet E."/>
            <person name="Bothwell J.H."/>
            <person name="Bowler C."/>
            <person name="Boyen C."/>
            <person name="Brownlee C."/>
            <person name="Carrano C.J."/>
            <person name="Charrier B."/>
            <person name="Cho G.Y."/>
            <person name="Coelho S.M."/>
            <person name="Collen J."/>
            <person name="Corre E."/>
            <person name="Da Silva C."/>
            <person name="Delage L."/>
            <person name="Delaroque N."/>
            <person name="Dittami S.M."/>
            <person name="Doulbeau S."/>
            <person name="Elias M."/>
            <person name="Farnham G."/>
            <person name="Gachon C.M."/>
            <person name="Gschloessl B."/>
            <person name="Heesch S."/>
            <person name="Jabbari K."/>
            <person name="Jubin C."/>
            <person name="Kawai H."/>
            <person name="Kimura K."/>
            <person name="Kloareg B."/>
            <person name="Kupper F.C."/>
            <person name="Lang D."/>
            <person name="Le Bail A."/>
            <person name="Leblanc C."/>
            <person name="Lerouge P."/>
            <person name="Lohr M."/>
            <person name="Lopez P.J."/>
            <person name="Martens C."/>
            <person name="Maumus F."/>
            <person name="Michel G."/>
            <person name="Miranda-Saavedra D."/>
            <person name="Morales J."/>
            <person name="Moreau H."/>
            <person name="Motomura T."/>
            <person name="Nagasato C."/>
            <person name="Napoli C.A."/>
            <person name="Nelson D.R."/>
            <person name="Nyvall-Collen P."/>
            <person name="Peters A.F."/>
            <person name="Pommier C."/>
            <person name="Potin P."/>
            <person name="Poulain J."/>
            <person name="Quesneville H."/>
            <person name="Read B."/>
            <person name="Rensing S.A."/>
            <person name="Ritter A."/>
            <person name="Rousvoal S."/>
            <person name="Samanta M."/>
            <person name="Samson G."/>
            <person name="Schroeder D.C."/>
            <person name="Segurens B."/>
            <person name="Strittmatter M."/>
            <person name="Tonon T."/>
            <person name="Tregear J.W."/>
            <person name="Valentin K."/>
            <person name="von Dassow P."/>
            <person name="Yamagishi T."/>
            <person name="Van de Peer Y."/>
            <person name="Wincker P."/>
        </authorList>
    </citation>
    <scope>NUCLEOTIDE SEQUENCE [LARGE SCALE GENOMIC DNA]</scope>
    <source>
        <strain evidence="3">Ec32 / CCAP1310/4</strain>
    </source>
</reference>
<gene>
    <name evidence="2" type="ORF">Esi_0700_0003</name>
</gene>
<evidence type="ECO:0008006" key="4">
    <source>
        <dbReference type="Google" id="ProtNLM"/>
    </source>
</evidence>